<evidence type="ECO:0000313" key="6">
    <source>
        <dbReference type="EMBL" id="KAF4626984.1"/>
    </source>
</evidence>
<keyword evidence="4" id="KW-0812">Transmembrane</keyword>
<dbReference type="CDD" id="cd12148">
    <property type="entry name" value="fungal_TF_MHR"/>
    <property type="match status" value="1"/>
</dbReference>
<name>A0A8H4W0W4_9HELO</name>
<feature type="region of interest" description="Disordered" evidence="3">
    <location>
        <begin position="424"/>
        <end position="463"/>
    </location>
</feature>
<keyword evidence="4" id="KW-0472">Membrane</keyword>
<dbReference type="GO" id="GO:0006351">
    <property type="term" value="P:DNA-templated transcription"/>
    <property type="evidence" value="ECO:0007669"/>
    <property type="project" value="InterPro"/>
</dbReference>
<dbReference type="Pfam" id="PF04082">
    <property type="entry name" value="Fungal_trans"/>
    <property type="match status" value="1"/>
</dbReference>
<evidence type="ECO:0000256" key="4">
    <source>
        <dbReference type="SAM" id="Phobius"/>
    </source>
</evidence>
<keyword evidence="4" id="KW-1133">Transmembrane helix</keyword>
<feature type="transmembrane region" description="Helical" evidence="4">
    <location>
        <begin position="32"/>
        <end position="51"/>
    </location>
</feature>
<gene>
    <name evidence="6" type="ORF">G7Y89_g11171</name>
</gene>
<dbReference type="InterPro" id="IPR050613">
    <property type="entry name" value="Sec_Metabolite_Reg"/>
</dbReference>
<keyword evidence="2" id="KW-0539">Nucleus</keyword>
<protein>
    <recommendedName>
        <fullName evidence="5">Xylanolytic transcriptional activator regulatory domain-containing protein</fullName>
    </recommendedName>
</protein>
<dbReference type="PANTHER" id="PTHR31001">
    <property type="entry name" value="UNCHARACTERIZED TRANSCRIPTIONAL REGULATORY PROTEIN"/>
    <property type="match status" value="1"/>
</dbReference>
<reference evidence="6 7" key="1">
    <citation type="submission" date="2020-03" db="EMBL/GenBank/DDBJ databases">
        <title>Draft Genome Sequence of Cudoniella acicularis.</title>
        <authorList>
            <person name="Buettner E."/>
            <person name="Kellner H."/>
        </authorList>
    </citation>
    <scope>NUCLEOTIDE SEQUENCE [LARGE SCALE GENOMIC DNA]</scope>
    <source>
        <strain evidence="6 7">DSM 108380</strain>
    </source>
</reference>
<dbReference type="EMBL" id="JAAMPI010001048">
    <property type="protein sequence ID" value="KAF4626984.1"/>
    <property type="molecule type" value="Genomic_DNA"/>
</dbReference>
<dbReference type="InterPro" id="IPR007219">
    <property type="entry name" value="XnlR_reg_dom"/>
</dbReference>
<evidence type="ECO:0000256" key="3">
    <source>
        <dbReference type="SAM" id="MobiDB-lite"/>
    </source>
</evidence>
<dbReference type="PANTHER" id="PTHR31001:SF74">
    <property type="entry name" value="ZN(II)2CYS6 TRANSCRIPTION FACTOR (EUROFUNG)"/>
    <property type="match status" value="1"/>
</dbReference>
<organism evidence="6 7">
    <name type="scientific">Cudoniella acicularis</name>
    <dbReference type="NCBI Taxonomy" id="354080"/>
    <lineage>
        <taxon>Eukaryota</taxon>
        <taxon>Fungi</taxon>
        <taxon>Dikarya</taxon>
        <taxon>Ascomycota</taxon>
        <taxon>Pezizomycotina</taxon>
        <taxon>Leotiomycetes</taxon>
        <taxon>Helotiales</taxon>
        <taxon>Tricladiaceae</taxon>
        <taxon>Cudoniella</taxon>
    </lineage>
</organism>
<sequence length="504" mass="57109">MRSRLRSRVLIHGPTFLREYERFWHHPKETPIVWVGLLFAIMCLVTCYQQHPIVAHSDNKHLIPAYKEKSIQCLVLGKYTNGPANTIETLLLNFQIESFRDSNNETENSLFLALVIRLAQRMGYHKDPSHLKTISTFQAEMQRRAWALITHYDAISSSQTGLPRVIRESHTDTAAPLNLLDEDLYAEMAVLPAPRPDTTTTPIQYLVSKNRILSIYNMISDLKTSINPQSYQETMRLDTLLDTAYTSLPQTLQDRPMANYLMNSPFLILNRIDLSLLTHRAKCTLHYTHAFPSSPTQNPSSKTSRTACINSALQIIYYQTLLEQENEPGGRLYQQAWKLAPIETLGLPLATTILCRFMADPSFVDPTESETRQRALEALETSCRISLSKQNQNYNRSSSRQALQANEVIRIVLAKAGNELLDLTPRGNTTMENEISPSSASSTSMDVDRSDISSPSTVAEGMPLWTHGVPKREQLARTKTNAHPTNAHWLLRHTDSDDIDFSDI</sequence>
<evidence type="ECO:0000256" key="2">
    <source>
        <dbReference type="ARBA" id="ARBA00023242"/>
    </source>
</evidence>
<keyword evidence="7" id="KW-1185">Reference proteome</keyword>
<comment type="subcellular location">
    <subcellularLocation>
        <location evidence="1">Nucleus</location>
    </subcellularLocation>
</comment>
<evidence type="ECO:0000313" key="7">
    <source>
        <dbReference type="Proteomes" id="UP000566819"/>
    </source>
</evidence>
<dbReference type="GO" id="GO:0008270">
    <property type="term" value="F:zinc ion binding"/>
    <property type="evidence" value="ECO:0007669"/>
    <property type="project" value="InterPro"/>
</dbReference>
<feature type="domain" description="Xylanolytic transcriptional activator regulatory" evidence="5">
    <location>
        <begin position="108"/>
        <end position="182"/>
    </location>
</feature>
<dbReference type="Proteomes" id="UP000566819">
    <property type="component" value="Unassembled WGS sequence"/>
</dbReference>
<dbReference type="AlphaFoldDB" id="A0A8H4W0W4"/>
<accession>A0A8H4W0W4</accession>
<proteinExistence type="predicted"/>
<feature type="compositionally biased region" description="Polar residues" evidence="3">
    <location>
        <begin position="426"/>
        <end position="445"/>
    </location>
</feature>
<dbReference type="GO" id="GO:0003677">
    <property type="term" value="F:DNA binding"/>
    <property type="evidence" value="ECO:0007669"/>
    <property type="project" value="InterPro"/>
</dbReference>
<dbReference type="OrthoDB" id="4934715at2759"/>
<evidence type="ECO:0000256" key="1">
    <source>
        <dbReference type="ARBA" id="ARBA00004123"/>
    </source>
</evidence>
<dbReference type="GO" id="GO:0005634">
    <property type="term" value="C:nucleus"/>
    <property type="evidence" value="ECO:0007669"/>
    <property type="project" value="UniProtKB-SubCell"/>
</dbReference>
<dbReference type="SMART" id="SM00906">
    <property type="entry name" value="Fungal_trans"/>
    <property type="match status" value="1"/>
</dbReference>
<comment type="caution">
    <text evidence="6">The sequence shown here is derived from an EMBL/GenBank/DDBJ whole genome shotgun (WGS) entry which is preliminary data.</text>
</comment>
<evidence type="ECO:0000259" key="5">
    <source>
        <dbReference type="SMART" id="SM00906"/>
    </source>
</evidence>